<dbReference type="SUPFAM" id="SSF52218">
    <property type="entry name" value="Flavoproteins"/>
    <property type="match status" value="1"/>
</dbReference>
<proteinExistence type="predicted"/>
<evidence type="ECO:0000259" key="1">
    <source>
        <dbReference type="PROSITE" id="PS50902"/>
    </source>
</evidence>
<protein>
    <submittedName>
        <fullName evidence="2">Flavodoxin</fullName>
    </submittedName>
</protein>
<dbReference type="InterPro" id="IPR008254">
    <property type="entry name" value="Flavodoxin/NO_synth"/>
</dbReference>
<accession>A0A9W5YB35</accession>
<name>A0A9W5YB35_9FIRM</name>
<organism evidence="2 3">
    <name type="scientific">Vallitalea longa</name>
    <dbReference type="NCBI Taxonomy" id="2936439"/>
    <lineage>
        <taxon>Bacteria</taxon>
        <taxon>Bacillati</taxon>
        <taxon>Bacillota</taxon>
        <taxon>Clostridia</taxon>
        <taxon>Lachnospirales</taxon>
        <taxon>Vallitaleaceae</taxon>
        <taxon>Vallitalea</taxon>
    </lineage>
</organism>
<dbReference type="PANTHER" id="PTHR39201:SF1">
    <property type="entry name" value="FLAVODOXIN-LIKE DOMAIN-CONTAINING PROTEIN"/>
    <property type="match status" value="1"/>
</dbReference>
<evidence type="ECO:0000313" key="3">
    <source>
        <dbReference type="Proteomes" id="UP001144256"/>
    </source>
</evidence>
<dbReference type="PANTHER" id="PTHR39201">
    <property type="entry name" value="EXPORTED PROTEIN-RELATED"/>
    <property type="match status" value="1"/>
</dbReference>
<comment type="caution">
    <text evidence="2">The sequence shown here is derived from an EMBL/GenBank/DDBJ whole genome shotgun (WGS) entry which is preliminary data.</text>
</comment>
<dbReference type="AlphaFoldDB" id="A0A9W5YB35"/>
<dbReference type="InterPro" id="IPR001226">
    <property type="entry name" value="Flavodoxin_CS"/>
</dbReference>
<dbReference type="PROSITE" id="PS50902">
    <property type="entry name" value="FLAVODOXIN_LIKE"/>
    <property type="match status" value="1"/>
</dbReference>
<evidence type="ECO:0000313" key="2">
    <source>
        <dbReference type="EMBL" id="GKX29849.1"/>
    </source>
</evidence>
<keyword evidence="3" id="KW-1185">Reference proteome</keyword>
<dbReference type="InterPro" id="IPR029039">
    <property type="entry name" value="Flavoprotein-like_sf"/>
</dbReference>
<dbReference type="Pfam" id="PF12682">
    <property type="entry name" value="Flavodoxin_4"/>
    <property type="match status" value="1"/>
</dbReference>
<dbReference type="GO" id="GO:0010181">
    <property type="term" value="F:FMN binding"/>
    <property type="evidence" value="ECO:0007669"/>
    <property type="project" value="InterPro"/>
</dbReference>
<dbReference type="EMBL" id="BRLB01000006">
    <property type="protein sequence ID" value="GKX29849.1"/>
    <property type="molecule type" value="Genomic_DNA"/>
</dbReference>
<dbReference type="GO" id="GO:0016651">
    <property type="term" value="F:oxidoreductase activity, acting on NAD(P)H"/>
    <property type="evidence" value="ECO:0007669"/>
    <property type="project" value="UniProtKB-ARBA"/>
</dbReference>
<dbReference type="Proteomes" id="UP001144256">
    <property type="component" value="Unassembled WGS sequence"/>
</dbReference>
<reference evidence="2" key="1">
    <citation type="submission" date="2022-06" db="EMBL/GenBank/DDBJ databases">
        <title>Vallitalea longa sp. nov., an anaerobic bacterium isolated from marine sediment.</title>
        <authorList>
            <person name="Hirano S."/>
            <person name="Terahara T."/>
            <person name="Mori K."/>
            <person name="Hamada M."/>
            <person name="Matsumoto R."/>
            <person name="Kobayashi T."/>
        </authorList>
    </citation>
    <scope>NUCLEOTIDE SEQUENCE</scope>
    <source>
        <strain evidence="2">SH18-1</strain>
    </source>
</reference>
<feature type="domain" description="Flavodoxin-like" evidence="1">
    <location>
        <begin position="6"/>
        <end position="163"/>
    </location>
</feature>
<sequence length="169" mass="19007">MDNDKKLVVFYSLQGNTRFIAEEIKKNIGCDLLEIKLKKNIKSKGFMKYLIGGIQAITNKKPELLPYEINLDDYKTIIIGTPIWAGHFSPAINSFLSENEIRNKNIAAYCCFAGSGSGKAFKILKEILQDDNTFIGELEIQDPLKTDKDGVSLKVNKWLDKIMNKSVSA</sequence>
<dbReference type="GO" id="GO:0009055">
    <property type="term" value="F:electron transfer activity"/>
    <property type="evidence" value="ECO:0007669"/>
    <property type="project" value="InterPro"/>
</dbReference>
<dbReference type="RefSeq" id="WP_281815558.1">
    <property type="nucleotide sequence ID" value="NZ_BRLB01000006.1"/>
</dbReference>
<gene>
    <name evidence="2" type="ORF">SH1V18_23290</name>
</gene>
<dbReference type="PROSITE" id="PS00201">
    <property type="entry name" value="FLAVODOXIN"/>
    <property type="match status" value="1"/>
</dbReference>
<dbReference type="Gene3D" id="3.40.50.360">
    <property type="match status" value="1"/>
</dbReference>